<gene>
    <name evidence="1" type="ORF">TVAG_450080</name>
</gene>
<reference evidence="1" key="2">
    <citation type="journal article" date="2007" name="Science">
        <title>Draft genome sequence of the sexually transmitted pathogen Trichomonas vaginalis.</title>
        <authorList>
            <person name="Carlton J.M."/>
            <person name="Hirt R.P."/>
            <person name="Silva J.C."/>
            <person name="Delcher A.L."/>
            <person name="Schatz M."/>
            <person name="Zhao Q."/>
            <person name="Wortman J.R."/>
            <person name="Bidwell S.L."/>
            <person name="Alsmark U.C.M."/>
            <person name="Besteiro S."/>
            <person name="Sicheritz-Ponten T."/>
            <person name="Noel C.J."/>
            <person name="Dacks J.B."/>
            <person name="Foster P.G."/>
            <person name="Simillion C."/>
            <person name="Van de Peer Y."/>
            <person name="Miranda-Saavedra D."/>
            <person name="Barton G.J."/>
            <person name="Westrop G.D."/>
            <person name="Mueller S."/>
            <person name="Dessi D."/>
            <person name="Fiori P.L."/>
            <person name="Ren Q."/>
            <person name="Paulsen I."/>
            <person name="Zhang H."/>
            <person name="Bastida-Corcuera F.D."/>
            <person name="Simoes-Barbosa A."/>
            <person name="Brown M.T."/>
            <person name="Hayes R.D."/>
            <person name="Mukherjee M."/>
            <person name="Okumura C.Y."/>
            <person name="Schneider R."/>
            <person name="Smith A.J."/>
            <person name="Vanacova S."/>
            <person name="Villalvazo M."/>
            <person name="Haas B.J."/>
            <person name="Pertea M."/>
            <person name="Feldblyum T.V."/>
            <person name="Utterback T.R."/>
            <person name="Shu C.L."/>
            <person name="Osoegawa K."/>
            <person name="de Jong P.J."/>
            <person name="Hrdy I."/>
            <person name="Horvathova L."/>
            <person name="Zubacova Z."/>
            <person name="Dolezal P."/>
            <person name="Malik S.B."/>
            <person name="Logsdon J.M. Jr."/>
            <person name="Henze K."/>
            <person name="Gupta A."/>
            <person name="Wang C.C."/>
            <person name="Dunne R.L."/>
            <person name="Upcroft J.A."/>
            <person name="Upcroft P."/>
            <person name="White O."/>
            <person name="Salzberg S.L."/>
            <person name="Tang P."/>
            <person name="Chiu C.-H."/>
            <person name="Lee Y.-S."/>
            <person name="Embley T.M."/>
            <person name="Coombs G.H."/>
            <person name="Mottram J.C."/>
            <person name="Tachezy J."/>
            <person name="Fraser-Liggett C.M."/>
            <person name="Johnson P.J."/>
        </authorList>
    </citation>
    <scope>NUCLEOTIDE SEQUENCE [LARGE SCALE GENOMIC DNA]</scope>
    <source>
        <strain evidence="1">G3</strain>
    </source>
</reference>
<dbReference type="VEuPathDB" id="TrichDB:TVAGG3_0156580"/>
<dbReference type="AlphaFoldDB" id="A2GF14"/>
<protein>
    <submittedName>
        <fullName evidence="1">Uncharacterized protein</fullName>
    </submittedName>
</protein>
<dbReference type="Proteomes" id="UP000001542">
    <property type="component" value="Unassembled WGS sequence"/>
</dbReference>
<evidence type="ECO:0000313" key="1">
    <source>
        <dbReference type="EMBL" id="EAX84251.1"/>
    </source>
</evidence>
<dbReference type="KEGG" id="tva:4741886"/>
<organism evidence="1 2">
    <name type="scientific">Trichomonas vaginalis (strain ATCC PRA-98 / G3)</name>
    <dbReference type="NCBI Taxonomy" id="412133"/>
    <lineage>
        <taxon>Eukaryota</taxon>
        <taxon>Metamonada</taxon>
        <taxon>Parabasalia</taxon>
        <taxon>Trichomonadida</taxon>
        <taxon>Trichomonadidae</taxon>
        <taxon>Trichomonas</taxon>
    </lineage>
</organism>
<accession>A2GF14</accession>
<reference evidence="1" key="1">
    <citation type="submission" date="2006-10" db="EMBL/GenBank/DDBJ databases">
        <authorList>
            <person name="Amadeo P."/>
            <person name="Zhao Q."/>
            <person name="Wortman J."/>
            <person name="Fraser-Liggett C."/>
            <person name="Carlton J."/>
        </authorList>
    </citation>
    <scope>NUCLEOTIDE SEQUENCE</scope>
    <source>
        <strain evidence="1">G3</strain>
    </source>
</reference>
<proteinExistence type="predicted"/>
<keyword evidence="2" id="KW-1185">Reference proteome</keyword>
<dbReference type="InParanoid" id="A2GF14"/>
<evidence type="ECO:0000313" key="2">
    <source>
        <dbReference type="Proteomes" id="UP000001542"/>
    </source>
</evidence>
<name>A2GF14_TRIV3</name>
<dbReference type="VEuPathDB" id="TrichDB:TVAG_450080"/>
<dbReference type="EMBL" id="DS115464">
    <property type="protein sequence ID" value="EAX84251.1"/>
    <property type="molecule type" value="Genomic_DNA"/>
</dbReference>
<dbReference type="RefSeq" id="XP_001297181.1">
    <property type="nucleotide sequence ID" value="XM_001297180.1"/>
</dbReference>
<sequence length="135" mass="16096">MQAQILQQLQRPPEQGPRLPQLFNNETQTILDYYIERDREYIQAAGLPVSLLPRHILLPKPRLLLDVHQFLENRDDETMKLFCNFNCFQFNGIYGSLKNTLWKKSRIDARVDRRDKIFLTLNWCKYAPTFRDLVA</sequence>